<dbReference type="SUPFAM" id="SSF56645">
    <property type="entry name" value="Acyl-CoA dehydrogenase NM domain-like"/>
    <property type="match status" value="1"/>
</dbReference>
<dbReference type="PANTHER" id="PTHR42803:SF1">
    <property type="entry name" value="BROAD-SPECIFICITY LINEAR ACYL-COA DEHYDROGENASE FADE5"/>
    <property type="match status" value="1"/>
</dbReference>
<evidence type="ECO:0000313" key="1">
    <source>
        <dbReference type="EMBL" id="HBC35119.1"/>
    </source>
</evidence>
<dbReference type="AlphaFoldDB" id="A0A352IUI6"/>
<dbReference type="EMBL" id="DNNA01000199">
    <property type="protein sequence ID" value="HBC35119.1"/>
    <property type="molecule type" value="Genomic_DNA"/>
</dbReference>
<organism evidence="1 2">
    <name type="scientific">Marinobacter adhaerens</name>
    <dbReference type="NCBI Taxonomy" id="1033846"/>
    <lineage>
        <taxon>Bacteria</taxon>
        <taxon>Pseudomonadati</taxon>
        <taxon>Pseudomonadota</taxon>
        <taxon>Gammaproteobacteria</taxon>
        <taxon>Pseudomonadales</taxon>
        <taxon>Marinobacteraceae</taxon>
        <taxon>Marinobacter</taxon>
    </lineage>
</organism>
<dbReference type="Proteomes" id="UP000263489">
    <property type="component" value="Unassembled WGS sequence"/>
</dbReference>
<reference evidence="1 2" key="1">
    <citation type="journal article" date="2018" name="Nat. Biotechnol.">
        <title>A standardized bacterial taxonomy based on genome phylogeny substantially revises the tree of life.</title>
        <authorList>
            <person name="Parks D.H."/>
            <person name="Chuvochina M."/>
            <person name="Waite D.W."/>
            <person name="Rinke C."/>
            <person name="Skarshewski A."/>
            <person name="Chaumeil P.A."/>
            <person name="Hugenholtz P."/>
        </authorList>
    </citation>
    <scope>NUCLEOTIDE SEQUENCE [LARGE SCALE GENOMIC DNA]</scope>
    <source>
        <strain evidence="1">UBA9380</strain>
    </source>
</reference>
<evidence type="ECO:0000313" key="2">
    <source>
        <dbReference type="Proteomes" id="UP000263489"/>
    </source>
</evidence>
<sequence length="114" mass="12270">MADYQAPLRDMRFVLNEVFDAPALWASLPKVAEHVDPETADAILEEAGKISSGVLAPLNREGDEQGCKWNDGEVTSPEGFKEAYQTIVEGGWNGLGGNPDFGGMGMPKTLVAQF</sequence>
<dbReference type="InterPro" id="IPR009100">
    <property type="entry name" value="AcylCoA_DH/oxidase_NM_dom_sf"/>
</dbReference>
<gene>
    <name evidence="1" type="ORF">DC045_12590</name>
</gene>
<comment type="caution">
    <text evidence="1">The sequence shown here is derived from an EMBL/GenBank/DDBJ whole genome shotgun (WGS) entry which is preliminary data.</text>
</comment>
<accession>A0A352IUI6</accession>
<proteinExistence type="predicted"/>
<dbReference type="InterPro" id="IPR052166">
    <property type="entry name" value="Diverse_Acyl-CoA_DH"/>
</dbReference>
<name>A0A352IUI6_9GAMM</name>
<feature type="non-terminal residue" evidence="1">
    <location>
        <position position="114"/>
    </location>
</feature>
<protein>
    <submittedName>
        <fullName evidence="1">Acyl-CoA dehydrogenase</fullName>
    </submittedName>
</protein>
<dbReference type="GO" id="GO:0016627">
    <property type="term" value="F:oxidoreductase activity, acting on the CH-CH group of donors"/>
    <property type="evidence" value="ECO:0007669"/>
    <property type="project" value="InterPro"/>
</dbReference>
<dbReference type="PANTHER" id="PTHR42803">
    <property type="entry name" value="ACYL-COA DEHYDROGENASE"/>
    <property type="match status" value="1"/>
</dbReference>